<dbReference type="SUPFAM" id="SSF53383">
    <property type="entry name" value="PLP-dependent transferases"/>
    <property type="match status" value="1"/>
</dbReference>
<proteinExistence type="inferred from homology"/>
<evidence type="ECO:0000256" key="3">
    <source>
        <dbReference type="ARBA" id="ARBA00022898"/>
    </source>
</evidence>
<evidence type="ECO:0000256" key="4">
    <source>
        <dbReference type="RuleBase" id="RU003560"/>
    </source>
</evidence>
<dbReference type="PANTHER" id="PTHR11986:SF18">
    <property type="entry name" value="ORNITHINE AMINOTRANSFERASE, MITOCHONDRIAL"/>
    <property type="match status" value="1"/>
</dbReference>
<accession>A0ABZ2XAP8</accession>
<evidence type="ECO:0000256" key="6">
    <source>
        <dbReference type="SAM" id="MobiDB-lite"/>
    </source>
</evidence>
<dbReference type="InterPro" id="IPR015422">
    <property type="entry name" value="PyrdxlP-dep_Trfase_small"/>
</dbReference>
<evidence type="ECO:0000256" key="5">
    <source>
        <dbReference type="RuleBase" id="RU365036"/>
    </source>
</evidence>
<dbReference type="Pfam" id="PF00202">
    <property type="entry name" value="Aminotran_3"/>
    <property type="match status" value="1"/>
</dbReference>
<keyword evidence="5 7" id="KW-0808">Transferase</keyword>
<dbReference type="InterPro" id="IPR049704">
    <property type="entry name" value="Aminotrans_3_PPA_site"/>
</dbReference>
<dbReference type="EMBL" id="CP151265">
    <property type="protein sequence ID" value="WZH49515.1"/>
    <property type="molecule type" value="Genomic_DNA"/>
</dbReference>
<evidence type="ECO:0000256" key="2">
    <source>
        <dbReference type="ARBA" id="ARBA00008954"/>
    </source>
</evidence>
<reference evidence="7 8" key="1">
    <citation type="submission" date="2024-04" db="EMBL/GenBank/DDBJ databases">
        <title>Complete genome sequence of Fusarium acuminatum.</title>
        <authorList>
            <person name="Lan B."/>
        </authorList>
    </citation>
    <scope>NUCLEOTIDE SEQUENCE [LARGE SCALE GENOMIC DNA]</scope>
    <source>
        <strain evidence="7">1A</strain>
    </source>
</reference>
<dbReference type="InterPro" id="IPR015424">
    <property type="entry name" value="PyrdxlP-dep_Trfase"/>
</dbReference>
<evidence type="ECO:0000313" key="7">
    <source>
        <dbReference type="EMBL" id="WZH49515.1"/>
    </source>
</evidence>
<dbReference type="CDD" id="cd00610">
    <property type="entry name" value="OAT_like"/>
    <property type="match status" value="1"/>
</dbReference>
<dbReference type="InterPro" id="IPR015421">
    <property type="entry name" value="PyrdxlP-dep_Trfase_major"/>
</dbReference>
<comment type="cofactor">
    <cofactor evidence="1 5">
        <name>pyridoxal 5'-phosphate</name>
        <dbReference type="ChEBI" id="CHEBI:597326"/>
    </cofactor>
</comment>
<dbReference type="GO" id="GO:0016740">
    <property type="term" value="F:transferase activity"/>
    <property type="evidence" value="ECO:0007669"/>
    <property type="project" value="UniProtKB-KW"/>
</dbReference>
<keyword evidence="5" id="KW-0032">Aminotransferase</keyword>
<gene>
    <name evidence="7" type="ORF">QYS62_010716</name>
</gene>
<protein>
    <recommendedName>
        <fullName evidence="5">Ornithine aminotransferase</fullName>
        <ecNumber evidence="5">2.6.1.13</ecNumber>
    </recommendedName>
</protein>
<sequence length="442" mass="48102">MAPSATETDNSQASKATPTLTEKTQTYVDDWSQYVRGGFPTLPIALESAHGHTITDVDGKQYIDFIGQFAVMNFGYSNPKIAKAAIDQAVKLPLTGTYHISPLYTEFAKRVTKVIDITFSGSEAVESAVKIARKWAYKHKGIPQDKAHVLTVDQCYHGLTLSTMPMATIAAERWYFGQHLPNVGPYAPTSGKLVPFGDIEALKECFEQDAHNLAAFIVEPVQGWAGTVAPPPGYLKAAQDLCRKHNVLMVCDEIQAGYGRTGKDLSFQHEPELQPDMVILGKAVTGGYYPMSVVMGKKRVMDLIQKNEILSTFGASPIACAAALASLDVLEEDKISERSERLGEVLRKTVKSLNPPHVKELRGPALFQSLILDCTVPGVTPRRVSALAMHRGVLVGIGADRLRFSPPLTISEEDLVKAVGIVVQALKDVTTMGDFPGSDFMN</sequence>
<dbReference type="PANTHER" id="PTHR11986">
    <property type="entry name" value="AMINOTRANSFERASE CLASS III"/>
    <property type="match status" value="1"/>
</dbReference>
<dbReference type="PIRSF" id="PIRSF000521">
    <property type="entry name" value="Transaminase_4ab_Lys_Orn"/>
    <property type="match status" value="1"/>
</dbReference>
<evidence type="ECO:0000256" key="1">
    <source>
        <dbReference type="ARBA" id="ARBA00001933"/>
    </source>
</evidence>
<comment type="similarity">
    <text evidence="2 4">Belongs to the class-III pyridoxal-phosphate-dependent aminotransferase family.</text>
</comment>
<evidence type="ECO:0000313" key="8">
    <source>
        <dbReference type="Proteomes" id="UP001489902"/>
    </source>
</evidence>
<dbReference type="InterPro" id="IPR050103">
    <property type="entry name" value="Class-III_PLP-dep_AT"/>
</dbReference>
<dbReference type="Gene3D" id="3.90.1150.10">
    <property type="entry name" value="Aspartate Aminotransferase, domain 1"/>
    <property type="match status" value="1"/>
</dbReference>
<comment type="pathway">
    <text evidence="5">Amino-acid biosynthesis; L-proline biosynthesis; L-glutamate 5-semialdehyde from L-ornithine: step 1/1.</text>
</comment>
<dbReference type="Proteomes" id="UP001489902">
    <property type="component" value="Chromosome 6"/>
</dbReference>
<keyword evidence="3 4" id="KW-0663">Pyridoxal phosphate</keyword>
<name>A0ABZ2XAP8_9HYPO</name>
<dbReference type="PROSITE" id="PS00600">
    <property type="entry name" value="AA_TRANSFER_CLASS_3"/>
    <property type="match status" value="1"/>
</dbReference>
<dbReference type="InterPro" id="IPR005814">
    <property type="entry name" value="Aminotrans_3"/>
</dbReference>
<organism evidence="7 8">
    <name type="scientific">Fusarium acuminatum</name>
    <dbReference type="NCBI Taxonomy" id="5515"/>
    <lineage>
        <taxon>Eukaryota</taxon>
        <taxon>Fungi</taxon>
        <taxon>Dikarya</taxon>
        <taxon>Ascomycota</taxon>
        <taxon>Pezizomycotina</taxon>
        <taxon>Sordariomycetes</taxon>
        <taxon>Hypocreomycetidae</taxon>
        <taxon>Hypocreales</taxon>
        <taxon>Nectriaceae</taxon>
        <taxon>Fusarium</taxon>
        <taxon>Fusarium tricinctum species complex</taxon>
    </lineage>
</organism>
<feature type="region of interest" description="Disordered" evidence="6">
    <location>
        <begin position="1"/>
        <end position="20"/>
    </location>
</feature>
<keyword evidence="8" id="KW-1185">Reference proteome</keyword>
<comment type="catalytic activity">
    <reaction evidence="5">
        <text>a 2-oxocarboxylate + L-ornithine = L-glutamate 5-semialdehyde + an L-alpha-amino acid</text>
        <dbReference type="Rhea" id="RHEA:13877"/>
        <dbReference type="ChEBI" id="CHEBI:35179"/>
        <dbReference type="ChEBI" id="CHEBI:46911"/>
        <dbReference type="ChEBI" id="CHEBI:58066"/>
        <dbReference type="ChEBI" id="CHEBI:59869"/>
        <dbReference type="EC" id="2.6.1.13"/>
    </reaction>
</comment>
<dbReference type="EC" id="2.6.1.13" evidence="5"/>
<dbReference type="Gene3D" id="3.40.640.10">
    <property type="entry name" value="Type I PLP-dependent aspartate aminotransferase-like (Major domain)"/>
    <property type="match status" value="1"/>
</dbReference>